<gene>
    <name evidence="1" type="ORF">Mal4_33940</name>
</gene>
<dbReference type="Proteomes" id="UP000320496">
    <property type="component" value="Chromosome"/>
</dbReference>
<keyword evidence="2" id="KW-1185">Reference proteome</keyword>
<dbReference type="EMBL" id="CP036275">
    <property type="protein sequence ID" value="QDU39059.1"/>
    <property type="molecule type" value="Genomic_DNA"/>
</dbReference>
<dbReference type="RefSeq" id="WP_145370279.1">
    <property type="nucleotide sequence ID" value="NZ_CP036275.1"/>
</dbReference>
<dbReference type="KEGG" id="mri:Mal4_33940"/>
<organism evidence="1 2">
    <name type="scientific">Maioricimonas rarisocia</name>
    <dbReference type="NCBI Taxonomy" id="2528026"/>
    <lineage>
        <taxon>Bacteria</taxon>
        <taxon>Pseudomonadati</taxon>
        <taxon>Planctomycetota</taxon>
        <taxon>Planctomycetia</taxon>
        <taxon>Planctomycetales</taxon>
        <taxon>Planctomycetaceae</taxon>
        <taxon>Maioricimonas</taxon>
    </lineage>
</organism>
<evidence type="ECO:0000313" key="1">
    <source>
        <dbReference type="EMBL" id="QDU39059.1"/>
    </source>
</evidence>
<sequence length="89" mass="9951">MKARRLRPVGQASPERQLRGTFSFSLNDATFGWHAGNGVERSDGRGRILVTSQAGTGAVRIPVGERLPYEFVLPVFVRRYLTYAFPNNL</sequence>
<dbReference type="AlphaFoldDB" id="A0A517Z9D0"/>
<protein>
    <submittedName>
        <fullName evidence="1">Uncharacterized protein</fullName>
    </submittedName>
</protein>
<accession>A0A517Z9D0</accession>
<name>A0A517Z9D0_9PLAN</name>
<evidence type="ECO:0000313" key="2">
    <source>
        <dbReference type="Proteomes" id="UP000320496"/>
    </source>
</evidence>
<proteinExistence type="predicted"/>
<reference evidence="1 2" key="1">
    <citation type="submission" date="2019-02" db="EMBL/GenBank/DDBJ databases">
        <title>Deep-cultivation of Planctomycetes and their phenomic and genomic characterization uncovers novel biology.</title>
        <authorList>
            <person name="Wiegand S."/>
            <person name="Jogler M."/>
            <person name="Boedeker C."/>
            <person name="Pinto D."/>
            <person name="Vollmers J."/>
            <person name="Rivas-Marin E."/>
            <person name="Kohn T."/>
            <person name="Peeters S.H."/>
            <person name="Heuer A."/>
            <person name="Rast P."/>
            <person name="Oberbeckmann S."/>
            <person name="Bunk B."/>
            <person name="Jeske O."/>
            <person name="Meyerdierks A."/>
            <person name="Storesund J.E."/>
            <person name="Kallscheuer N."/>
            <person name="Luecker S."/>
            <person name="Lage O.M."/>
            <person name="Pohl T."/>
            <person name="Merkel B.J."/>
            <person name="Hornburger P."/>
            <person name="Mueller R.-W."/>
            <person name="Bruemmer F."/>
            <person name="Labrenz M."/>
            <person name="Spormann A.M."/>
            <person name="Op den Camp H."/>
            <person name="Overmann J."/>
            <person name="Amann R."/>
            <person name="Jetten M.S.M."/>
            <person name="Mascher T."/>
            <person name="Medema M.H."/>
            <person name="Devos D.P."/>
            <person name="Kaster A.-K."/>
            <person name="Ovreas L."/>
            <person name="Rohde M."/>
            <person name="Galperin M.Y."/>
            <person name="Jogler C."/>
        </authorList>
    </citation>
    <scope>NUCLEOTIDE SEQUENCE [LARGE SCALE GENOMIC DNA]</scope>
    <source>
        <strain evidence="1 2">Mal4</strain>
    </source>
</reference>